<keyword evidence="4" id="KW-1185">Reference proteome</keyword>
<feature type="compositionally biased region" description="Basic residues" evidence="1">
    <location>
        <begin position="57"/>
        <end position="73"/>
    </location>
</feature>
<feature type="chain" id="PRO_5046971087" evidence="2">
    <location>
        <begin position="21"/>
        <end position="214"/>
    </location>
</feature>
<evidence type="ECO:0000256" key="2">
    <source>
        <dbReference type="SAM" id="SignalP"/>
    </source>
</evidence>
<keyword evidence="2" id="KW-0732">Signal</keyword>
<feature type="compositionally biased region" description="Basic and acidic residues" evidence="1">
    <location>
        <begin position="83"/>
        <end position="98"/>
    </location>
</feature>
<evidence type="ECO:0000313" key="3">
    <source>
        <dbReference type="EMBL" id="KAK6751327.1"/>
    </source>
</evidence>
<accession>A0ABR1DLJ4</accession>
<evidence type="ECO:0000256" key="1">
    <source>
        <dbReference type="SAM" id="MobiDB-lite"/>
    </source>
</evidence>
<dbReference type="EMBL" id="JAVFWL010000004">
    <property type="protein sequence ID" value="KAK6751327.1"/>
    <property type="molecule type" value="Genomic_DNA"/>
</dbReference>
<name>A0ABR1DLJ4_NECAM</name>
<feature type="compositionally biased region" description="Basic and acidic residues" evidence="1">
    <location>
        <begin position="194"/>
        <end position="214"/>
    </location>
</feature>
<feature type="region of interest" description="Disordered" evidence="1">
    <location>
        <begin position="26"/>
        <end position="214"/>
    </location>
</feature>
<feature type="compositionally biased region" description="Basic and acidic residues" evidence="1">
    <location>
        <begin position="26"/>
        <end position="35"/>
    </location>
</feature>
<proteinExistence type="predicted"/>
<organism evidence="3 4">
    <name type="scientific">Necator americanus</name>
    <name type="common">Human hookworm</name>
    <dbReference type="NCBI Taxonomy" id="51031"/>
    <lineage>
        <taxon>Eukaryota</taxon>
        <taxon>Metazoa</taxon>
        <taxon>Ecdysozoa</taxon>
        <taxon>Nematoda</taxon>
        <taxon>Chromadorea</taxon>
        <taxon>Rhabditida</taxon>
        <taxon>Rhabditina</taxon>
        <taxon>Rhabditomorpha</taxon>
        <taxon>Strongyloidea</taxon>
        <taxon>Ancylostomatidae</taxon>
        <taxon>Bunostominae</taxon>
        <taxon>Necator</taxon>
    </lineage>
</organism>
<feature type="compositionally biased region" description="Basic and acidic residues" evidence="1">
    <location>
        <begin position="161"/>
        <end position="174"/>
    </location>
</feature>
<feature type="signal peptide" evidence="2">
    <location>
        <begin position="1"/>
        <end position="20"/>
    </location>
</feature>
<protein>
    <submittedName>
        <fullName evidence="3">Uncharacterized protein</fullName>
    </submittedName>
</protein>
<dbReference type="Proteomes" id="UP001303046">
    <property type="component" value="Unassembled WGS sequence"/>
</dbReference>
<feature type="compositionally biased region" description="Basic and acidic residues" evidence="1">
    <location>
        <begin position="129"/>
        <end position="138"/>
    </location>
</feature>
<evidence type="ECO:0000313" key="4">
    <source>
        <dbReference type="Proteomes" id="UP001303046"/>
    </source>
</evidence>
<reference evidence="3 4" key="1">
    <citation type="submission" date="2023-08" db="EMBL/GenBank/DDBJ databases">
        <title>A Necator americanus chromosomal reference genome.</title>
        <authorList>
            <person name="Ilik V."/>
            <person name="Petrzelkova K.J."/>
            <person name="Pardy F."/>
            <person name="Fuh T."/>
            <person name="Niatou-Singa F.S."/>
            <person name="Gouil Q."/>
            <person name="Baker L."/>
            <person name="Ritchie M.E."/>
            <person name="Jex A.R."/>
            <person name="Gazzola D."/>
            <person name="Li H."/>
            <person name="Toshio Fujiwara R."/>
            <person name="Zhan B."/>
            <person name="Aroian R.V."/>
            <person name="Pafco B."/>
            <person name="Schwarz E.M."/>
        </authorList>
    </citation>
    <scope>NUCLEOTIDE SEQUENCE [LARGE SCALE GENOMIC DNA]</scope>
    <source>
        <strain evidence="3 4">Aroian</strain>
        <tissue evidence="3">Whole animal</tissue>
    </source>
</reference>
<sequence length="214" mass="24722">MYSIINILFVFLTSWSLITCSKEKTTNEEKSDKFRPSGSSSRSHSRNRRNFSSSISRSRRQTRKTKKQILRPKKTPERIGATPREKMDMIKKGAKRESSAYPTFDDVPSDWGDEKKDKAQKQSSKLRPKQPEMNKKELMIALGAKRQESAYPTMDDVESDWETKSDDAKKKNGSDNKCNNNNKDEVDFELDLLESEKKGSQKKRATDCKQKVKQ</sequence>
<gene>
    <name evidence="3" type="primary">Necator_chrIV.g16280</name>
    <name evidence="3" type="ORF">RB195_002984</name>
</gene>
<comment type="caution">
    <text evidence="3">The sequence shown here is derived from an EMBL/GenBank/DDBJ whole genome shotgun (WGS) entry which is preliminary data.</text>
</comment>